<sequence length="323" mass="35511">MTSQPTVILHWYPPSPFANKIAWILNYKQIKYKTVLNDKTEPRPLRRPLDAGYRKTPILQIGNQVFADTRLIIDELEARFPVPSVYPLTRAGIPTKTMALGLSSYLSGPVFLAVTTQFDISRLGAAFMQDRASFNGAKTFNVEKYNSLKPYLRIELDAQVDRIYQGLTTRADGSTSFVLDTDTASEADFSLAMITFFLRGILGADLIKSRYPLLASHFTQMASLGQHHLTAQQPDLTAEDALAIASQEPSVVEPGLVSGQFQIGQKVAVTPLDTGRQPSEGELVALATDRVVIKNQSKLAGVVYTHFPLIGFVITPAEPGARL</sequence>
<dbReference type="Pfam" id="PF13417">
    <property type="entry name" value="GST_N_3"/>
    <property type="match status" value="1"/>
</dbReference>
<dbReference type="OrthoDB" id="202840at2759"/>
<gene>
    <name evidence="2" type="ORF">DM01DRAFT_1338148</name>
</gene>
<dbReference type="EMBL" id="MCGT01000026">
    <property type="protein sequence ID" value="ORX49476.1"/>
    <property type="molecule type" value="Genomic_DNA"/>
</dbReference>
<evidence type="ECO:0000313" key="3">
    <source>
        <dbReference type="Proteomes" id="UP000242146"/>
    </source>
</evidence>
<evidence type="ECO:0000259" key="1">
    <source>
        <dbReference type="PROSITE" id="PS50404"/>
    </source>
</evidence>
<protein>
    <recommendedName>
        <fullName evidence="1">GST N-terminal domain-containing protein</fullName>
    </recommendedName>
</protein>
<reference evidence="2 3" key="1">
    <citation type="submission" date="2016-07" db="EMBL/GenBank/DDBJ databases">
        <title>Pervasive Adenine N6-methylation of Active Genes in Fungi.</title>
        <authorList>
            <consortium name="DOE Joint Genome Institute"/>
            <person name="Mondo S.J."/>
            <person name="Dannebaum R.O."/>
            <person name="Kuo R.C."/>
            <person name="Labutti K."/>
            <person name="Haridas S."/>
            <person name="Kuo A."/>
            <person name="Salamov A."/>
            <person name="Ahrendt S.R."/>
            <person name="Lipzen A."/>
            <person name="Sullivan W."/>
            <person name="Andreopoulos W.B."/>
            <person name="Clum A."/>
            <person name="Lindquist E."/>
            <person name="Daum C."/>
            <person name="Ramamoorthy G.K."/>
            <person name="Gryganskyi A."/>
            <person name="Culley D."/>
            <person name="Magnuson J.K."/>
            <person name="James T.Y."/>
            <person name="O'Malley M.A."/>
            <person name="Stajich J.E."/>
            <person name="Spatafora J.W."/>
            <person name="Visel A."/>
            <person name="Grigoriev I.V."/>
        </authorList>
    </citation>
    <scope>NUCLEOTIDE SEQUENCE [LARGE SCALE GENOMIC DNA]</scope>
    <source>
        <strain evidence="2 3">NRRL 3301</strain>
    </source>
</reference>
<dbReference type="PROSITE" id="PS50404">
    <property type="entry name" value="GST_NTER"/>
    <property type="match status" value="1"/>
</dbReference>
<dbReference type="CDD" id="cd00570">
    <property type="entry name" value="GST_N_family"/>
    <property type="match status" value="1"/>
</dbReference>
<dbReference type="AlphaFoldDB" id="A0A1X2GB06"/>
<comment type="caution">
    <text evidence="2">The sequence shown here is derived from an EMBL/GenBank/DDBJ whole genome shotgun (WGS) entry which is preliminary data.</text>
</comment>
<evidence type="ECO:0000313" key="2">
    <source>
        <dbReference type="EMBL" id="ORX49476.1"/>
    </source>
</evidence>
<organism evidence="2 3">
    <name type="scientific">Hesseltinella vesiculosa</name>
    <dbReference type="NCBI Taxonomy" id="101127"/>
    <lineage>
        <taxon>Eukaryota</taxon>
        <taxon>Fungi</taxon>
        <taxon>Fungi incertae sedis</taxon>
        <taxon>Mucoromycota</taxon>
        <taxon>Mucoromycotina</taxon>
        <taxon>Mucoromycetes</taxon>
        <taxon>Mucorales</taxon>
        <taxon>Cunninghamellaceae</taxon>
        <taxon>Hesseltinella</taxon>
    </lineage>
</organism>
<dbReference type="InterPro" id="IPR004045">
    <property type="entry name" value="Glutathione_S-Trfase_N"/>
</dbReference>
<dbReference type="STRING" id="101127.A0A1X2GB06"/>
<proteinExistence type="predicted"/>
<feature type="domain" description="GST N-terminal" evidence="1">
    <location>
        <begin position="5"/>
        <end position="84"/>
    </location>
</feature>
<keyword evidence="3" id="KW-1185">Reference proteome</keyword>
<dbReference type="Proteomes" id="UP000242146">
    <property type="component" value="Unassembled WGS sequence"/>
</dbReference>
<name>A0A1X2GB06_9FUNG</name>
<dbReference type="Gene3D" id="3.40.30.110">
    <property type="match status" value="2"/>
</dbReference>
<accession>A0A1X2GB06</accession>
<dbReference type="SUPFAM" id="SSF52833">
    <property type="entry name" value="Thioredoxin-like"/>
    <property type="match status" value="1"/>
</dbReference>
<dbReference type="InterPro" id="IPR036249">
    <property type="entry name" value="Thioredoxin-like_sf"/>
</dbReference>